<dbReference type="SMART" id="SM00327">
    <property type="entry name" value="VWA"/>
    <property type="match status" value="1"/>
</dbReference>
<comment type="caution">
    <text evidence="2">The sequence shown here is derived from an EMBL/GenBank/DDBJ whole genome shotgun (WGS) entry which is preliminary data.</text>
</comment>
<dbReference type="RefSeq" id="WP_311788468.1">
    <property type="nucleotide sequence ID" value="NZ_JALDYY010000016.1"/>
</dbReference>
<dbReference type="PROSITE" id="PS50234">
    <property type="entry name" value="VWFA"/>
    <property type="match status" value="1"/>
</dbReference>
<dbReference type="Proteomes" id="UP001161580">
    <property type="component" value="Unassembled WGS sequence"/>
</dbReference>
<dbReference type="InterPro" id="IPR036465">
    <property type="entry name" value="vWFA_dom_sf"/>
</dbReference>
<dbReference type="SUPFAM" id="SSF53300">
    <property type="entry name" value="vWA-like"/>
    <property type="match status" value="1"/>
</dbReference>
<reference evidence="2" key="1">
    <citation type="submission" date="2022-03" db="EMBL/GenBank/DDBJ databases">
        <title>Fererhizobium litorale gen. nov., sp. nov., isolated from sandy sediments of the Sea of Japan seashore.</title>
        <authorList>
            <person name="Romanenko L."/>
            <person name="Kurilenko V."/>
            <person name="Otstavnykh N."/>
            <person name="Svetashev V."/>
            <person name="Tekutyeva L."/>
            <person name="Isaeva M."/>
            <person name="Mikhailov V."/>
        </authorList>
    </citation>
    <scope>NUCLEOTIDE SEQUENCE</scope>
    <source>
        <strain evidence="2">KMM 9576</strain>
    </source>
</reference>
<keyword evidence="3" id="KW-1185">Reference proteome</keyword>
<gene>
    <name evidence="2" type="ORF">MRS75_16835</name>
</gene>
<organism evidence="2 3">
    <name type="scientific">Ferirhizobium litorale</name>
    <dbReference type="NCBI Taxonomy" id="2927786"/>
    <lineage>
        <taxon>Bacteria</taxon>
        <taxon>Pseudomonadati</taxon>
        <taxon>Pseudomonadota</taxon>
        <taxon>Alphaproteobacteria</taxon>
        <taxon>Hyphomicrobiales</taxon>
        <taxon>Rhizobiaceae</taxon>
        <taxon>Ferirhizobium</taxon>
    </lineage>
</organism>
<name>A0AAE3QEW9_9HYPH</name>
<dbReference type="EMBL" id="JALDYZ010000010">
    <property type="protein sequence ID" value="MDI7923746.1"/>
    <property type="molecule type" value="Genomic_DNA"/>
</dbReference>
<sequence length="587" mass="64030">MWRIVRKVLRAIDGCGLAARAIVATCALLVAPGAAVHANQGGAQPHSCEFSSWSGRLHDIYHRDTRTRNSIGTSWFADGIEITFDYRYSLLLGEPLRKFVPHVAIPKSISFDTNGSGFSDIKLVYDSSLAGTQVSIKEIEAEGRTYALNVFRVGAEVMQGMTVSQAEMRLVPNDVWSRHYMDWQTFQGIFGLPGRSGWDVEGAPGWANAYSAPGARSGATAERDNKQVWCRIQALKEPLHTIELMDMHVSIEGVIANMRRLSPEFNELMRRRAKKPLVSAITAGIQDAGGSPRARSLMERALKQIGGRLDAEDMAEAVQALERVELAATNERLMDIANRLSAEIPGDSQTSPAFDKTLIRAIHSYAAQLDGATGYREELRRIADRVHRLTLIGRLPPLDVILLVDNSGSMGDVFSALKHEVGALMRDIEVISPSAELGMLAYNSAGYERFDRRPADTGGRERFADYLESLGASAGDAAFGNLLKDFIVKSPFRSQARARIVLVFGDIPDTTPGENAASYTRTLRERYPGTAVVPIWTGTGVPPQSLKDIAAVSGNRVIPFDAGRGKIREVILAGLGLDEYSSADGAQ</sequence>
<accession>A0AAE3QEW9</accession>
<evidence type="ECO:0000313" key="2">
    <source>
        <dbReference type="EMBL" id="MDI7923746.1"/>
    </source>
</evidence>
<proteinExistence type="predicted"/>
<dbReference type="InterPro" id="IPR002035">
    <property type="entry name" value="VWF_A"/>
</dbReference>
<dbReference type="Pfam" id="PF00092">
    <property type="entry name" value="VWA"/>
    <property type="match status" value="1"/>
</dbReference>
<evidence type="ECO:0000259" key="1">
    <source>
        <dbReference type="PROSITE" id="PS50234"/>
    </source>
</evidence>
<feature type="domain" description="VWFA" evidence="1">
    <location>
        <begin position="399"/>
        <end position="575"/>
    </location>
</feature>
<evidence type="ECO:0000313" key="3">
    <source>
        <dbReference type="Proteomes" id="UP001161580"/>
    </source>
</evidence>
<dbReference type="CDD" id="cd00198">
    <property type="entry name" value="vWFA"/>
    <property type="match status" value="1"/>
</dbReference>
<dbReference type="AlphaFoldDB" id="A0AAE3QEW9"/>
<protein>
    <submittedName>
        <fullName evidence="2">VWA domain-containing protein</fullName>
    </submittedName>
</protein>
<dbReference type="Gene3D" id="3.40.50.410">
    <property type="entry name" value="von Willebrand factor, type A domain"/>
    <property type="match status" value="1"/>
</dbReference>